<dbReference type="HAMAP" id="MF_01930">
    <property type="entry name" value="PurN"/>
    <property type="match status" value="1"/>
</dbReference>
<keyword evidence="9" id="KW-1185">Reference proteome</keyword>
<dbReference type="InterPro" id="IPR004607">
    <property type="entry name" value="GART"/>
</dbReference>
<accession>A0AAC9PVC8</accession>
<dbReference type="InterPro" id="IPR036477">
    <property type="entry name" value="Formyl_transf_N_sf"/>
</dbReference>
<dbReference type="Gene3D" id="3.40.50.170">
    <property type="entry name" value="Formyl transferase, N-terminal domain"/>
    <property type="match status" value="1"/>
</dbReference>
<feature type="binding site" evidence="6">
    <location>
        <position position="102"/>
    </location>
    <ligand>
        <name>(6R)-10-formyltetrahydrofolate</name>
        <dbReference type="ChEBI" id="CHEBI:195366"/>
    </ligand>
</feature>
<evidence type="ECO:0000256" key="5">
    <source>
        <dbReference type="ARBA" id="ARBA00047664"/>
    </source>
</evidence>
<evidence type="ECO:0000313" key="9">
    <source>
        <dbReference type="Proteomes" id="UP000187506"/>
    </source>
</evidence>
<feature type="site" description="Raises pKa of active site His" evidence="6">
    <location>
        <position position="145"/>
    </location>
</feature>
<protein>
    <recommendedName>
        <fullName evidence="6">Phosphoribosylglycinamide formyltransferase</fullName>
        <ecNumber evidence="6">2.1.2.2</ecNumber>
    </recommendedName>
    <alternativeName>
        <fullName evidence="6">5'-phosphoribosylglycinamide transformylase</fullName>
    </alternativeName>
    <alternativeName>
        <fullName evidence="6">GAR transformylase</fullName>
        <shortName evidence="6">GART</shortName>
    </alternativeName>
</protein>
<dbReference type="InterPro" id="IPR001555">
    <property type="entry name" value="GART_AS"/>
</dbReference>
<keyword evidence="2 6" id="KW-0808">Transferase</keyword>
<dbReference type="PANTHER" id="PTHR43369:SF2">
    <property type="entry name" value="PHOSPHORIBOSYLGLYCINAMIDE FORMYLTRANSFERASE"/>
    <property type="match status" value="1"/>
</dbReference>
<dbReference type="InterPro" id="IPR002376">
    <property type="entry name" value="Formyl_transf_N"/>
</dbReference>
<evidence type="ECO:0000313" key="8">
    <source>
        <dbReference type="EMBL" id="APX98840.1"/>
    </source>
</evidence>
<dbReference type="KEGG" id="lvn:BWR22_00470"/>
<dbReference type="GO" id="GO:0004644">
    <property type="term" value="F:phosphoribosylglycinamide formyltransferase activity"/>
    <property type="evidence" value="ECO:0007669"/>
    <property type="project" value="UniProtKB-UniRule"/>
</dbReference>
<organism evidence="8 9">
    <name type="scientific">Lacinutrix venerupis</name>
    <dbReference type="NCBI Taxonomy" id="1486034"/>
    <lineage>
        <taxon>Bacteria</taxon>
        <taxon>Pseudomonadati</taxon>
        <taxon>Bacteroidota</taxon>
        <taxon>Flavobacteriia</taxon>
        <taxon>Flavobacteriales</taxon>
        <taxon>Flavobacteriaceae</taxon>
        <taxon>Lacinutrix</taxon>
    </lineage>
</organism>
<comment type="function">
    <text evidence="6">Catalyzes the transfer of a formyl group from 10-formyltetrahydrofolate to 5-phospho-ribosyl-glycinamide (GAR), producing 5-phospho-ribosyl-N-formylglycinamide (FGAR) and tetrahydrofolate.</text>
</comment>
<name>A0AAC9PVC8_9FLAO</name>
<feature type="active site" description="Proton donor" evidence="6">
    <location>
        <position position="104"/>
    </location>
</feature>
<evidence type="ECO:0000256" key="2">
    <source>
        <dbReference type="ARBA" id="ARBA00022679"/>
    </source>
</evidence>
<dbReference type="Pfam" id="PF00551">
    <property type="entry name" value="Formyl_trans_N"/>
    <property type="match status" value="1"/>
</dbReference>
<dbReference type="Proteomes" id="UP000187506">
    <property type="component" value="Chromosome"/>
</dbReference>
<dbReference type="RefSeq" id="WP_076731487.1">
    <property type="nucleotide sequence ID" value="NZ_CP019352.1"/>
</dbReference>
<feature type="binding site" evidence="6">
    <location>
        <position position="58"/>
    </location>
    <ligand>
        <name>(6R)-10-formyltetrahydrofolate</name>
        <dbReference type="ChEBI" id="CHEBI:195366"/>
    </ligand>
</feature>
<evidence type="ECO:0000256" key="3">
    <source>
        <dbReference type="ARBA" id="ARBA00022755"/>
    </source>
</evidence>
<evidence type="ECO:0000256" key="1">
    <source>
        <dbReference type="ARBA" id="ARBA00005054"/>
    </source>
</evidence>
<comment type="pathway">
    <text evidence="1 6">Purine metabolism; IMP biosynthesis via de novo pathway; N(2)-formyl-N(1)-(5-phospho-D-ribosyl)glycinamide from N(1)-(5-phospho-D-ribosyl)glycinamide (10-formyl THF route): step 1/1.</text>
</comment>
<feature type="domain" description="Formyl transferase N-terminal" evidence="7">
    <location>
        <begin position="2"/>
        <end position="182"/>
    </location>
</feature>
<keyword evidence="3 6" id="KW-0658">Purine biosynthesis</keyword>
<feature type="binding site" evidence="6">
    <location>
        <begin position="12"/>
        <end position="14"/>
    </location>
    <ligand>
        <name>N(1)-(5-phospho-beta-D-ribosyl)glycinamide</name>
        <dbReference type="ChEBI" id="CHEBI:143788"/>
    </ligand>
</feature>
<evidence type="ECO:0000259" key="7">
    <source>
        <dbReference type="Pfam" id="PF00551"/>
    </source>
</evidence>
<gene>
    <name evidence="6" type="primary">purN</name>
    <name evidence="8" type="ORF">BWR22_00470</name>
</gene>
<comment type="similarity">
    <text evidence="4 6">Belongs to the GART family.</text>
</comment>
<evidence type="ECO:0000256" key="4">
    <source>
        <dbReference type="ARBA" id="ARBA00038440"/>
    </source>
</evidence>
<evidence type="ECO:0000256" key="6">
    <source>
        <dbReference type="HAMAP-Rule" id="MF_01930"/>
    </source>
</evidence>
<dbReference type="EMBL" id="CP019352">
    <property type="protein sequence ID" value="APX98840.1"/>
    <property type="molecule type" value="Genomic_DNA"/>
</dbReference>
<proteinExistence type="inferred from homology"/>
<dbReference type="CDD" id="cd08645">
    <property type="entry name" value="FMT_core_GART"/>
    <property type="match status" value="1"/>
</dbReference>
<dbReference type="AlphaFoldDB" id="A0AAC9PVC8"/>
<dbReference type="GO" id="GO:0005829">
    <property type="term" value="C:cytosol"/>
    <property type="evidence" value="ECO:0007669"/>
    <property type="project" value="TreeGrafter"/>
</dbReference>
<comment type="caution">
    <text evidence="6">Lacks conserved residue(s) required for the propagation of feature annotation.</text>
</comment>
<dbReference type="EC" id="2.1.2.2" evidence="6"/>
<dbReference type="NCBIfam" id="TIGR00639">
    <property type="entry name" value="PurN"/>
    <property type="match status" value="1"/>
</dbReference>
<dbReference type="PANTHER" id="PTHR43369">
    <property type="entry name" value="PHOSPHORIBOSYLGLYCINAMIDE FORMYLTRANSFERASE"/>
    <property type="match status" value="1"/>
</dbReference>
<reference evidence="8 9" key="1">
    <citation type="submission" date="2017-01" db="EMBL/GenBank/DDBJ databases">
        <title>Complete genome of Lacinutrix venerupis DOK2-8 isolated from seawater in Dokdo.</title>
        <authorList>
            <person name="Chi W.-J."/>
            <person name="Kim J.H."/>
        </authorList>
    </citation>
    <scope>NUCLEOTIDE SEQUENCE [LARGE SCALE GENOMIC DNA]</scope>
    <source>
        <strain evidence="8 9">DOK2-8</strain>
    </source>
</reference>
<comment type="catalytic activity">
    <reaction evidence="5 6">
        <text>N(1)-(5-phospho-beta-D-ribosyl)glycinamide + (6R)-10-formyltetrahydrofolate = N(2)-formyl-N(1)-(5-phospho-beta-D-ribosyl)glycinamide + (6S)-5,6,7,8-tetrahydrofolate + H(+)</text>
        <dbReference type="Rhea" id="RHEA:15053"/>
        <dbReference type="ChEBI" id="CHEBI:15378"/>
        <dbReference type="ChEBI" id="CHEBI:57453"/>
        <dbReference type="ChEBI" id="CHEBI:143788"/>
        <dbReference type="ChEBI" id="CHEBI:147286"/>
        <dbReference type="ChEBI" id="CHEBI:195366"/>
        <dbReference type="EC" id="2.1.2.2"/>
    </reaction>
</comment>
<dbReference type="PROSITE" id="PS00373">
    <property type="entry name" value="GART"/>
    <property type="match status" value="1"/>
</dbReference>
<dbReference type="SUPFAM" id="SSF53328">
    <property type="entry name" value="Formyltransferase"/>
    <property type="match status" value="1"/>
</dbReference>
<dbReference type="GO" id="GO:0006189">
    <property type="term" value="P:'de novo' IMP biosynthetic process"/>
    <property type="evidence" value="ECO:0007669"/>
    <property type="project" value="UniProtKB-UniRule"/>
</dbReference>
<sequence>MKRVVIFASGSGSNAENLIRFFQNRDNASVIQVLTNNPHAKVLNRCKKLKISALSFNKIAFTETEDVLNILKSVKPDLIVLAGFLWKFPENILKHFNNKVINIHPALLPKFGGKGMYGMHVHEAVIRQKETETGITIHYVNENYDEGAIIFQAKCEVKTSDSAQDVAEKIHELEMKHFPEVVEKILNSQ</sequence>